<organism evidence="2 3">
    <name type="scientific">Hydra vulgaris</name>
    <name type="common">Hydra</name>
    <name type="synonym">Hydra attenuata</name>
    <dbReference type="NCBI Taxonomy" id="6087"/>
    <lineage>
        <taxon>Eukaryota</taxon>
        <taxon>Metazoa</taxon>
        <taxon>Cnidaria</taxon>
        <taxon>Hydrozoa</taxon>
        <taxon>Hydroidolina</taxon>
        <taxon>Anthoathecata</taxon>
        <taxon>Aplanulata</taxon>
        <taxon>Hydridae</taxon>
        <taxon>Hydra</taxon>
    </lineage>
</organism>
<dbReference type="GeneID" id="101241753"/>
<accession>A0ABM4CH93</accession>
<comment type="similarity">
    <text evidence="1">Belongs to the UPF0489 family.</text>
</comment>
<dbReference type="Pfam" id="PF12640">
    <property type="entry name" value="UPF0489"/>
    <property type="match status" value="1"/>
</dbReference>
<dbReference type="Proteomes" id="UP001652625">
    <property type="component" value="Chromosome 09"/>
</dbReference>
<name>A0ABM4CH93_HYDVU</name>
<gene>
    <name evidence="3" type="primary">LOC101241753</name>
</gene>
<proteinExistence type="inferred from homology"/>
<evidence type="ECO:0000313" key="3">
    <source>
        <dbReference type="RefSeq" id="XP_065661103.1"/>
    </source>
</evidence>
<dbReference type="PANTHER" id="PTHR13225:SF3">
    <property type="entry name" value="UPF0489 PROTEIN C5ORF22"/>
    <property type="match status" value="1"/>
</dbReference>
<protein>
    <submittedName>
        <fullName evidence="3">Uncharacterized protein LOC101241753 isoform X4</fullName>
    </submittedName>
</protein>
<keyword evidence="2" id="KW-1185">Reference proteome</keyword>
<dbReference type="InterPro" id="IPR024131">
    <property type="entry name" value="UPF0489"/>
</dbReference>
<evidence type="ECO:0000256" key="1">
    <source>
        <dbReference type="ARBA" id="ARBA00007099"/>
    </source>
</evidence>
<dbReference type="PANTHER" id="PTHR13225">
    <property type="entry name" value="MISEXPRESSION SUPPRESSOR OF RAS 6"/>
    <property type="match status" value="1"/>
</dbReference>
<evidence type="ECO:0000313" key="2">
    <source>
        <dbReference type="Proteomes" id="UP001652625"/>
    </source>
</evidence>
<reference evidence="3" key="1">
    <citation type="submission" date="2025-08" db="UniProtKB">
        <authorList>
            <consortium name="RefSeq"/>
        </authorList>
    </citation>
    <scope>IDENTIFICATION</scope>
</reference>
<dbReference type="RefSeq" id="XP_065661103.1">
    <property type="nucleotide sequence ID" value="XM_065805031.1"/>
</dbReference>
<sequence>MARFRAKNVVLFLSVAICIILFSLSKYVMRNQTIKNDIYLNPSESEISVVIVDEHHEGINLSIIPYWFQAVKEGLINSEGNTLIHIDGHSDMAAPDEFEELDKLTQNIELSSDLLFKIPSSESILLPLMQSNDVFILSAVLTGLINRIIWVTPDWLKLNFSFMGKSYIGWVDFNENKRSYCVCHAFFSKLYLTNYSCMYMNRSSQSLINLDIPSHKCHRLKNFSFLVVNELKFEKVKLNSVKKIFIDIDEDFFGVESGVQAFMDKGLTLKLHEHLNKQLSQIICPFSIPEETYADEAIRNMFKSIIKMKKMDFSSELILSALKRDFIDLSNRFSCISSGDLNNKSTMFSVDTIDTAYKIDAILKNISFLIYQESNYELEALVSARYCLSNSPVFMFQPNFGICSGNIYPDDPLNQIYAGSNQEIEQRGKRLTSILKKINSRGILKFVSVARSLRDGYTPRRQQRAIENVIKRSLEETALVCNKKIKIKYDKHLLFGKKGWIL</sequence>